<organism evidence="1 2">
    <name type="scientific">Bradyrhizobium icense</name>
    <dbReference type="NCBI Taxonomy" id="1274631"/>
    <lineage>
        <taxon>Bacteria</taxon>
        <taxon>Pseudomonadati</taxon>
        <taxon>Pseudomonadota</taxon>
        <taxon>Alphaproteobacteria</taxon>
        <taxon>Hyphomicrobiales</taxon>
        <taxon>Nitrobacteraceae</taxon>
        <taxon>Bradyrhizobium</taxon>
    </lineage>
</organism>
<dbReference type="KEGG" id="bic:LMTR13_07835"/>
<evidence type="ECO:0000313" key="1">
    <source>
        <dbReference type="EMBL" id="ANW00110.1"/>
    </source>
</evidence>
<protein>
    <submittedName>
        <fullName evidence="1">Uncharacterized protein</fullName>
    </submittedName>
</protein>
<reference evidence="1 2" key="1">
    <citation type="submission" date="2016-07" db="EMBL/GenBank/DDBJ databases">
        <title>Complete genome sequence of Bradyrhizobium icense LMTR 13T, a potential inoculant strain isolated from lima bean (Phaseolus lunatus) in Peru.</title>
        <authorList>
            <person name="Ormeno-Orrillo E."/>
            <person name="Duran D."/>
            <person name="Rogel M.A."/>
            <person name="Rey L."/>
            <person name="Imperial J."/>
            <person name="Ruiz-Argueso T."/>
            <person name="Martinez-Romero E."/>
        </authorList>
    </citation>
    <scope>NUCLEOTIDE SEQUENCE [LARGE SCALE GENOMIC DNA]</scope>
    <source>
        <strain evidence="1 2">LMTR 13</strain>
    </source>
</reference>
<sequence length="98" mass="11356">MKKRHINNQMLLIITKRLTIPKLIRSLLIKSRTHSQIQHITRKTLIILQTTRNVTTQRSKPLTLSIILRRSLRPQSIKVALSELESSHGQSSRLTQTI</sequence>
<dbReference type="Proteomes" id="UP000092839">
    <property type="component" value="Chromosome"/>
</dbReference>
<proteinExistence type="predicted"/>
<dbReference type="EMBL" id="CP016428">
    <property type="protein sequence ID" value="ANW00110.1"/>
    <property type="molecule type" value="Genomic_DNA"/>
</dbReference>
<keyword evidence="2" id="KW-1185">Reference proteome</keyword>
<evidence type="ECO:0000313" key="2">
    <source>
        <dbReference type="Proteomes" id="UP000092839"/>
    </source>
</evidence>
<name>A0A1B1UBF8_9BRAD</name>
<accession>A0A1B1UBF8</accession>
<gene>
    <name evidence="1" type="ORF">LMTR13_07835</name>
</gene>
<dbReference type="AlphaFoldDB" id="A0A1B1UBF8"/>